<dbReference type="Proteomes" id="UP001232148">
    <property type="component" value="Unassembled WGS sequence"/>
</dbReference>
<feature type="region of interest" description="Disordered" evidence="1">
    <location>
        <begin position="138"/>
        <end position="164"/>
    </location>
</feature>
<dbReference type="AlphaFoldDB" id="A0AAD9HW84"/>
<comment type="caution">
    <text evidence="2">The sequence shown here is derived from an EMBL/GenBank/DDBJ whole genome shotgun (WGS) entry which is preliminary data.</text>
</comment>
<keyword evidence="3" id="KW-1185">Reference proteome</keyword>
<dbReference type="EMBL" id="MU842810">
    <property type="protein sequence ID" value="KAK2035179.1"/>
    <property type="molecule type" value="Genomic_DNA"/>
</dbReference>
<protein>
    <submittedName>
        <fullName evidence="2">Uncharacterized protein</fullName>
    </submittedName>
</protein>
<sequence length="186" mass="20479">MLFFHEELVIVFGTLGPLRYSSLGVVTTLPVDRHFVATLPIVVKGITRNRLLEALRLSWIPIPASSRRVLMGIATYHIRPQEHSGLLPRDAGPWNPILIKASFTFFCCQTLSKIMGIDSRASLILSAIQKQSKETNVGSYIQGSRSKSGIPDRNQNSHPKTATVQISPSLPSLCLRLTPATYVSKG</sequence>
<organism evidence="2 3">
    <name type="scientific">Colletotrichum zoysiae</name>
    <dbReference type="NCBI Taxonomy" id="1216348"/>
    <lineage>
        <taxon>Eukaryota</taxon>
        <taxon>Fungi</taxon>
        <taxon>Dikarya</taxon>
        <taxon>Ascomycota</taxon>
        <taxon>Pezizomycotina</taxon>
        <taxon>Sordariomycetes</taxon>
        <taxon>Hypocreomycetidae</taxon>
        <taxon>Glomerellales</taxon>
        <taxon>Glomerellaceae</taxon>
        <taxon>Colletotrichum</taxon>
        <taxon>Colletotrichum graminicola species complex</taxon>
    </lineage>
</organism>
<accession>A0AAD9HW84</accession>
<name>A0AAD9HW84_9PEZI</name>
<evidence type="ECO:0000256" key="1">
    <source>
        <dbReference type="SAM" id="MobiDB-lite"/>
    </source>
</evidence>
<reference evidence="2" key="1">
    <citation type="submission" date="2021-06" db="EMBL/GenBank/DDBJ databases">
        <title>Comparative genomics, transcriptomics and evolutionary studies reveal genomic signatures of adaptation to plant cell wall in hemibiotrophic fungi.</title>
        <authorList>
            <consortium name="DOE Joint Genome Institute"/>
            <person name="Baroncelli R."/>
            <person name="Diaz J.F."/>
            <person name="Benocci T."/>
            <person name="Peng M."/>
            <person name="Battaglia E."/>
            <person name="Haridas S."/>
            <person name="Andreopoulos W."/>
            <person name="Labutti K."/>
            <person name="Pangilinan J."/>
            <person name="Floch G.L."/>
            <person name="Makela M.R."/>
            <person name="Henrissat B."/>
            <person name="Grigoriev I.V."/>
            <person name="Crouch J.A."/>
            <person name="De Vries R.P."/>
            <person name="Sukno S.A."/>
            <person name="Thon M.R."/>
        </authorList>
    </citation>
    <scope>NUCLEOTIDE SEQUENCE</scope>
    <source>
        <strain evidence="2">MAFF235873</strain>
    </source>
</reference>
<evidence type="ECO:0000313" key="3">
    <source>
        <dbReference type="Proteomes" id="UP001232148"/>
    </source>
</evidence>
<evidence type="ECO:0000313" key="2">
    <source>
        <dbReference type="EMBL" id="KAK2035179.1"/>
    </source>
</evidence>
<proteinExistence type="predicted"/>
<gene>
    <name evidence="2" type="ORF">LX32DRAFT_254875</name>
</gene>